<evidence type="ECO:0000256" key="1">
    <source>
        <dbReference type="ARBA" id="ARBA00009964"/>
    </source>
</evidence>
<comment type="caution">
    <text evidence="5">The sequence shown here is derived from an EMBL/GenBank/DDBJ whole genome shotgun (WGS) entry which is preliminary data.</text>
</comment>
<dbReference type="SUPFAM" id="SSF48295">
    <property type="entry name" value="TrpR-like"/>
    <property type="match status" value="1"/>
</dbReference>
<protein>
    <submittedName>
        <fullName evidence="5">IS3 family transposase</fullName>
    </submittedName>
</protein>
<comment type="similarity">
    <text evidence="1">Belongs to the transposase 8 family.</text>
</comment>
<dbReference type="InterPro" id="IPR036388">
    <property type="entry name" value="WH-like_DNA-bd_sf"/>
</dbReference>
<evidence type="ECO:0000256" key="2">
    <source>
        <dbReference type="SAM" id="Coils"/>
    </source>
</evidence>
<dbReference type="InterPro" id="IPR036397">
    <property type="entry name" value="RNaseH_sf"/>
</dbReference>
<dbReference type="InterPro" id="IPR048020">
    <property type="entry name" value="Transpos_IS3"/>
</dbReference>
<dbReference type="PANTHER" id="PTHR37936">
    <property type="entry name" value="TRANSPOSASE INSC FOR INSERTION ELEMENT IS2A-RELATED"/>
    <property type="match status" value="1"/>
</dbReference>
<keyword evidence="2" id="KW-0175">Coiled coil</keyword>
<dbReference type="InterPro" id="IPR010921">
    <property type="entry name" value="Trp_repressor/repl_initiator"/>
</dbReference>
<proteinExistence type="inferred from homology"/>
<dbReference type="Pfam" id="PF01527">
    <property type="entry name" value="HTH_Tnp_1"/>
    <property type="match status" value="1"/>
</dbReference>
<dbReference type="Gene3D" id="1.10.10.10">
    <property type="entry name" value="Winged helix-like DNA-binding domain superfamily/Winged helix DNA-binding domain"/>
    <property type="match status" value="1"/>
</dbReference>
<evidence type="ECO:0000313" key="5">
    <source>
        <dbReference type="EMBL" id="MCW8085103.1"/>
    </source>
</evidence>
<accession>A0ABT3NT95</accession>
<dbReference type="RefSeq" id="WP_301588949.1">
    <property type="nucleotide sequence ID" value="NZ_JAPFQI010000002.1"/>
</dbReference>
<dbReference type="Pfam" id="PF13276">
    <property type="entry name" value="HTH_21"/>
    <property type="match status" value="1"/>
</dbReference>
<reference evidence="5 6" key="1">
    <citation type="submission" date="2022-10" db="EMBL/GenBank/DDBJ databases">
        <title>Roseococcus glaciei nov., sp. nov., isolated from glacier.</title>
        <authorList>
            <person name="Liu Q."/>
            <person name="Xin Y.-H."/>
        </authorList>
    </citation>
    <scope>NUCLEOTIDE SEQUENCE [LARGE SCALE GENOMIC DNA]</scope>
    <source>
        <strain evidence="5 6">MDT2-1-1</strain>
    </source>
</reference>
<dbReference type="InterPro" id="IPR002514">
    <property type="entry name" value="Transposase_8"/>
</dbReference>
<feature type="coiled-coil region" evidence="2">
    <location>
        <begin position="73"/>
        <end position="107"/>
    </location>
</feature>
<feature type="region of interest" description="Disordered" evidence="3">
    <location>
        <begin position="151"/>
        <end position="170"/>
    </location>
</feature>
<keyword evidence="6" id="KW-1185">Reference proteome</keyword>
<dbReference type="InterPro" id="IPR001584">
    <property type="entry name" value="Integrase_cat-core"/>
</dbReference>
<evidence type="ECO:0000256" key="3">
    <source>
        <dbReference type="SAM" id="MobiDB-lite"/>
    </source>
</evidence>
<sequence length="412" mass="46178">MSKPIERVEIITSRERRRRYAAEEKVRLVEETARPGMTVSAVARLYGVSPSLLFGWRRRMAEGGLEAVRADEEVVAASRLRELEAKVRELERLLGRKTMEAEILREALEQARPKKTRLALAVAATGRFAVKTVADTLGVARSNLAVQLRRPERRRRGPYRRGGDEDLTSEIRTITDERPTYGYRRVTALLNRARRSAGEPPVNRKRVLRLMRLAGLTLQACTARRIGRVHEGTVVAPASNQRWSSDGLEIPCWNGEVVHVAFAIDTHDREIISWVATAGSGISGEMVRDMMLDCVERRFEAIRAPHPVQWLADNGSPYTAGETIDFAPVLGLVACFTPVRSPERNGVCEAFVKTLKRDYVRVNPCPDAPSVLGQLPAWFDDYKSVHPHSGLQMRSLHEFIAQQSATQAECPV</sequence>
<evidence type="ECO:0000259" key="4">
    <source>
        <dbReference type="PROSITE" id="PS50994"/>
    </source>
</evidence>
<evidence type="ECO:0000313" key="6">
    <source>
        <dbReference type="Proteomes" id="UP001526430"/>
    </source>
</evidence>
<gene>
    <name evidence="5" type="ORF">OF850_05650</name>
</gene>
<dbReference type="Pfam" id="PF00665">
    <property type="entry name" value="rve"/>
    <property type="match status" value="1"/>
</dbReference>
<dbReference type="InterPro" id="IPR025948">
    <property type="entry name" value="HTH-like_dom"/>
</dbReference>
<dbReference type="Proteomes" id="UP001526430">
    <property type="component" value="Unassembled WGS sequence"/>
</dbReference>
<dbReference type="NCBIfam" id="NF033516">
    <property type="entry name" value="transpos_IS3"/>
    <property type="match status" value="1"/>
</dbReference>
<feature type="domain" description="Integrase catalytic" evidence="4">
    <location>
        <begin position="233"/>
        <end position="403"/>
    </location>
</feature>
<dbReference type="PANTHER" id="PTHR37936:SF3">
    <property type="entry name" value="TRANSPOSASE INSC FOR INSERTION ELEMENT IS2A-RELATED"/>
    <property type="match status" value="1"/>
</dbReference>
<dbReference type="PROSITE" id="PS50994">
    <property type="entry name" value="INTEGRASE"/>
    <property type="match status" value="1"/>
</dbReference>
<dbReference type="Gene3D" id="3.30.420.10">
    <property type="entry name" value="Ribonuclease H-like superfamily/Ribonuclease H"/>
    <property type="match status" value="1"/>
</dbReference>
<organism evidence="5 6">
    <name type="scientific">Sabulicella glaciei</name>
    <dbReference type="NCBI Taxonomy" id="2984948"/>
    <lineage>
        <taxon>Bacteria</taxon>
        <taxon>Pseudomonadati</taxon>
        <taxon>Pseudomonadota</taxon>
        <taxon>Alphaproteobacteria</taxon>
        <taxon>Acetobacterales</taxon>
        <taxon>Acetobacteraceae</taxon>
        <taxon>Sabulicella</taxon>
    </lineage>
</organism>
<name>A0ABT3NT95_9PROT</name>
<dbReference type="EMBL" id="JAPFQI010000002">
    <property type="protein sequence ID" value="MCW8085103.1"/>
    <property type="molecule type" value="Genomic_DNA"/>
</dbReference>
<dbReference type="SUPFAM" id="SSF53098">
    <property type="entry name" value="Ribonuclease H-like"/>
    <property type="match status" value="1"/>
</dbReference>
<dbReference type="InterPro" id="IPR012337">
    <property type="entry name" value="RNaseH-like_sf"/>
</dbReference>